<evidence type="ECO:0000313" key="4">
    <source>
        <dbReference type="Proteomes" id="UP000317303"/>
    </source>
</evidence>
<accession>A0A660CE26</accession>
<feature type="compositionally biased region" description="Polar residues" evidence="1">
    <location>
        <begin position="1"/>
        <end position="13"/>
    </location>
</feature>
<comment type="caution">
    <text evidence="3">The sequence shown here is derived from an EMBL/GenBank/DDBJ whole genome shotgun (WGS) entry which is preliminary data.</text>
</comment>
<feature type="region of interest" description="Disordered" evidence="1">
    <location>
        <begin position="1"/>
        <end position="36"/>
    </location>
</feature>
<name>A0A660CE26_9PSEU</name>
<gene>
    <name evidence="3" type="ORF">JD82_02009</name>
</gene>
<dbReference type="InterPro" id="IPR040891">
    <property type="entry name" value="HEPN_SAV_6107"/>
</dbReference>
<proteinExistence type="predicted"/>
<dbReference type="EMBL" id="VLJV01000001">
    <property type="protein sequence ID" value="TWH20167.1"/>
    <property type="molecule type" value="Genomic_DNA"/>
</dbReference>
<evidence type="ECO:0000313" key="3">
    <source>
        <dbReference type="EMBL" id="TWH20167.1"/>
    </source>
</evidence>
<sequence>MSVTATTPETSAPGTVRAARTSGGRTDQRALPFEAGPPVTPAAAALVAQARRGVAAARAESDVVERFTGAYLSALRAAAAVLTARGRPHRGRAKPESVWSLLEATAPELSGWAVYFAAHSAQHSAAQSGSSRGVDAPAAEELLERAGQFLAVVDVFVAETGAGSRCGSGARRPRARRR</sequence>
<dbReference type="RefSeq" id="WP_048808044.1">
    <property type="nucleotide sequence ID" value="NZ_JOIJ01000003.1"/>
</dbReference>
<feature type="domain" description="SAV-6107-like HEPN" evidence="2">
    <location>
        <begin position="57"/>
        <end position="153"/>
    </location>
</feature>
<reference evidence="3 4" key="1">
    <citation type="submission" date="2019-07" db="EMBL/GenBank/DDBJ databases">
        <title>R&amp;d 2014.</title>
        <authorList>
            <person name="Klenk H.-P."/>
        </authorList>
    </citation>
    <scope>NUCLEOTIDE SEQUENCE [LARGE SCALE GENOMIC DNA]</scope>
    <source>
        <strain evidence="3 4">DSM 43194</strain>
    </source>
</reference>
<dbReference type="Pfam" id="PF18726">
    <property type="entry name" value="HEPN_SAV_6107"/>
    <property type="match status" value="1"/>
</dbReference>
<protein>
    <recommendedName>
        <fullName evidence="2">SAV-6107-like HEPN domain-containing protein</fullName>
    </recommendedName>
</protein>
<evidence type="ECO:0000256" key="1">
    <source>
        <dbReference type="SAM" id="MobiDB-lite"/>
    </source>
</evidence>
<keyword evidence="4" id="KW-1185">Reference proteome</keyword>
<dbReference type="Proteomes" id="UP000317303">
    <property type="component" value="Unassembled WGS sequence"/>
</dbReference>
<evidence type="ECO:0000259" key="2">
    <source>
        <dbReference type="Pfam" id="PF18726"/>
    </source>
</evidence>
<organism evidence="3 4">
    <name type="scientific">Prauserella rugosa</name>
    <dbReference type="NCBI Taxonomy" id="43354"/>
    <lineage>
        <taxon>Bacteria</taxon>
        <taxon>Bacillati</taxon>
        <taxon>Actinomycetota</taxon>
        <taxon>Actinomycetes</taxon>
        <taxon>Pseudonocardiales</taxon>
        <taxon>Pseudonocardiaceae</taxon>
        <taxon>Prauserella</taxon>
    </lineage>
</organism>
<dbReference type="AlphaFoldDB" id="A0A660CE26"/>